<name>A0A5J5BBK1_9ASTE</name>
<keyword evidence="13" id="KW-1185">Reference proteome</keyword>
<feature type="transmembrane region" description="Helical" evidence="11">
    <location>
        <begin position="365"/>
        <end position="385"/>
    </location>
</feature>
<evidence type="ECO:0000256" key="2">
    <source>
        <dbReference type="ARBA" id="ARBA00004914"/>
    </source>
</evidence>
<feature type="transmembrane region" description="Helical" evidence="11">
    <location>
        <begin position="29"/>
        <end position="51"/>
    </location>
</feature>
<dbReference type="InterPro" id="IPR005989">
    <property type="entry name" value="Suc_symporter_pln"/>
</dbReference>
<keyword evidence="7" id="KW-0769">Symport</keyword>
<feature type="transmembrane region" description="Helical" evidence="11">
    <location>
        <begin position="405"/>
        <end position="429"/>
    </location>
</feature>
<sequence length="515" mass="54671">MDVGNNKDPSPLQVEEAQSPLASSPLKKIILVASIAAGVQFGWALQLSLLTPYVQQLGVPHTWAAFVWLCGPVSGMLVQPIVGYYSDRCTSSFGRRRPFIAAGAALVSIAVFLIGFAADLGHAMGDSLDKIPKPRAVAFFVIGFWILDVANNMLQGPCRAFLADLSGRSQQKTRSANAFYSFFMAVGNVLGYSAGSYTHLHDLFPFTQTRACDVYCSNLKSCFFISITLLMAVTIIALTIVPEKPLEPGKASGLEESDELGGKSETVPFFGDIFEALKDLDRSMWILLLVTCLNWIAWFPYLLFDTDWMGKEVYGGEVGKGTLYEQGVRAGALGLMLNSVVLGFMSLAVEFLVGRMGGAKRLWGAVNFILAICLAMMVVVTKMAESSRRYDASGQPLPPDTTVKASALAVFAVLGIPLAVTFSIPFALASIFSHSSGAGQGLSLGVLNLAIVIPQMLVSATSGPWDALFGGGNLPAFVVGAIAAIASGVVALTMLPSPPPDVQSSKVLGATASFH</sequence>
<dbReference type="CDD" id="cd17313">
    <property type="entry name" value="MFS_SLC45_SUC"/>
    <property type="match status" value="1"/>
</dbReference>
<dbReference type="Gene3D" id="1.20.1250.20">
    <property type="entry name" value="MFS general substrate transporter like domains"/>
    <property type="match status" value="1"/>
</dbReference>
<dbReference type="FunFam" id="1.20.1250.20:FF:000174">
    <property type="entry name" value="Sucrose transport protein"/>
    <property type="match status" value="1"/>
</dbReference>
<feature type="transmembrane region" description="Helical" evidence="11">
    <location>
        <begin position="98"/>
        <end position="116"/>
    </location>
</feature>
<evidence type="ECO:0000256" key="11">
    <source>
        <dbReference type="SAM" id="Phobius"/>
    </source>
</evidence>
<comment type="subcellular location">
    <subcellularLocation>
        <location evidence="1">Membrane</location>
        <topology evidence="1">Multi-pass membrane protein</topology>
    </subcellularLocation>
</comment>
<feature type="transmembrane region" description="Helical" evidence="11">
    <location>
        <begin position="330"/>
        <end position="353"/>
    </location>
</feature>
<feature type="transmembrane region" description="Helical" evidence="11">
    <location>
        <begin position="136"/>
        <end position="154"/>
    </location>
</feature>
<organism evidence="12 13">
    <name type="scientific">Nyssa sinensis</name>
    <dbReference type="NCBI Taxonomy" id="561372"/>
    <lineage>
        <taxon>Eukaryota</taxon>
        <taxon>Viridiplantae</taxon>
        <taxon>Streptophyta</taxon>
        <taxon>Embryophyta</taxon>
        <taxon>Tracheophyta</taxon>
        <taxon>Spermatophyta</taxon>
        <taxon>Magnoliopsida</taxon>
        <taxon>eudicotyledons</taxon>
        <taxon>Gunneridae</taxon>
        <taxon>Pentapetalae</taxon>
        <taxon>asterids</taxon>
        <taxon>Cornales</taxon>
        <taxon>Nyssaceae</taxon>
        <taxon>Nyssa</taxon>
    </lineage>
</organism>
<evidence type="ECO:0000256" key="1">
    <source>
        <dbReference type="ARBA" id="ARBA00004141"/>
    </source>
</evidence>
<feature type="transmembrane region" description="Helical" evidence="11">
    <location>
        <begin position="441"/>
        <end position="462"/>
    </location>
</feature>
<comment type="similarity">
    <text evidence="3">Belongs to the glycoside-pentoside-hexuronide (GPH) cation symporter transporter (TC 2.A.2.4) family.</text>
</comment>
<keyword evidence="6 11" id="KW-0812">Transmembrane</keyword>
<dbReference type="Proteomes" id="UP000325577">
    <property type="component" value="Linkage Group LG15"/>
</dbReference>
<keyword evidence="8 11" id="KW-1133">Transmembrane helix</keyword>
<evidence type="ECO:0000256" key="6">
    <source>
        <dbReference type="ARBA" id="ARBA00022692"/>
    </source>
</evidence>
<comment type="similarity">
    <text evidence="10">Belongs to the major facilitator superfamily. Phosphate:H(+) symporter (TC 2.A.1.9) family.</text>
</comment>
<evidence type="ECO:0000313" key="13">
    <source>
        <dbReference type="Proteomes" id="UP000325577"/>
    </source>
</evidence>
<proteinExistence type="inferred from homology"/>
<evidence type="ECO:0000256" key="8">
    <source>
        <dbReference type="ARBA" id="ARBA00022989"/>
    </source>
</evidence>
<keyword evidence="9 11" id="KW-0472">Membrane</keyword>
<feature type="transmembrane region" description="Helical" evidence="11">
    <location>
        <begin position="63"/>
        <end position="86"/>
    </location>
</feature>
<dbReference type="AlphaFoldDB" id="A0A5J5BBK1"/>
<comment type="pathway">
    <text evidence="2">Glycan biosynthesis; sucrose metabolism.</text>
</comment>
<dbReference type="NCBIfam" id="TIGR01301">
    <property type="entry name" value="GPH_sucrose"/>
    <property type="match status" value="1"/>
</dbReference>
<evidence type="ECO:0000313" key="12">
    <source>
        <dbReference type="EMBL" id="KAA8538601.1"/>
    </source>
</evidence>
<accession>A0A5J5BBK1</accession>
<evidence type="ECO:0000256" key="4">
    <source>
        <dbReference type="ARBA" id="ARBA00022448"/>
    </source>
</evidence>
<feature type="transmembrane region" description="Helical" evidence="11">
    <location>
        <begin position="284"/>
        <end position="304"/>
    </location>
</feature>
<dbReference type="SUPFAM" id="SSF103473">
    <property type="entry name" value="MFS general substrate transporter"/>
    <property type="match status" value="1"/>
</dbReference>
<feature type="transmembrane region" description="Helical" evidence="11">
    <location>
        <begin position="474"/>
        <end position="495"/>
    </location>
</feature>
<dbReference type="Pfam" id="PF13347">
    <property type="entry name" value="MFS_2"/>
    <property type="match status" value="1"/>
</dbReference>
<dbReference type="OrthoDB" id="28755at2759"/>
<evidence type="ECO:0000256" key="5">
    <source>
        <dbReference type="ARBA" id="ARBA00022597"/>
    </source>
</evidence>
<dbReference type="GO" id="GO:0005773">
    <property type="term" value="C:vacuole"/>
    <property type="evidence" value="ECO:0007669"/>
    <property type="project" value="TreeGrafter"/>
</dbReference>
<reference evidence="12 13" key="1">
    <citation type="submission" date="2019-09" db="EMBL/GenBank/DDBJ databases">
        <title>A chromosome-level genome assembly of the Chinese tupelo Nyssa sinensis.</title>
        <authorList>
            <person name="Yang X."/>
            <person name="Kang M."/>
            <person name="Yang Y."/>
            <person name="Xiong H."/>
            <person name="Wang M."/>
            <person name="Zhang Z."/>
            <person name="Wang Z."/>
            <person name="Wu H."/>
            <person name="Ma T."/>
            <person name="Liu J."/>
            <person name="Xi Z."/>
        </authorList>
    </citation>
    <scope>NUCLEOTIDE SEQUENCE [LARGE SCALE GENOMIC DNA]</scope>
    <source>
        <strain evidence="12">J267</strain>
        <tissue evidence="12">Leaf</tissue>
    </source>
</reference>
<feature type="transmembrane region" description="Helical" evidence="11">
    <location>
        <begin position="223"/>
        <end position="241"/>
    </location>
</feature>
<evidence type="ECO:0000256" key="7">
    <source>
        <dbReference type="ARBA" id="ARBA00022847"/>
    </source>
</evidence>
<dbReference type="PANTHER" id="PTHR19432:SF70">
    <property type="entry name" value="SUCROSE TRANSPORT PROTEIN SUC1-RELATED"/>
    <property type="match status" value="1"/>
</dbReference>
<dbReference type="GO" id="GO:0005985">
    <property type="term" value="P:sucrose metabolic process"/>
    <property type="evidence" value="ECO:0007669"/>
    <property type="project" value="UniProtKB-UniPathway"/>
</dbReference>
<protein>
    <recommendedName>
        <fullName evidence="14">Sucrose transporter</fullName>
    </recommendedName>
</protein>
<dbReference type="GO" id="GO:0005886">
    <property type="term" value="C:plasma membrane"/>
    <property type="evidence" value="ECO:0007669"/>
    <property type="project" value="InterPro"/>
</dbReference>
<gene>
    <name evidence="12" type="ORF">F0562_028205</name>
</gene>
<dbReference type="UniPathway" id="UPA00238"/>
<evidence type="ECO:0000256" key="3">
    <source>
        <dbReference type="ARBA" id="ARBA00007134"/>
    </source>
</evidence>
<evidence type="ECO:0008006" key="14">
    <source>
        <dbReference type="Google" id="ProtNLM"/>
    </source>
</evidence>
<keyword evidence="5" id="KW-0762">Sugar transport</keyword>
<evidence type="ECO:0000256" key="10">
    <source>
        <dbReference type="ARBA" id="ARBA00044504"/>
    </source>
</evidence>
<evidence type="ECO:0000256" key="9">
    <source>
        <dbReference type="ARBA" id="ARBA00023136"/>
    </source>
</evidence>
<dbReference type="PANTHER" id="PTHR19432">
    <property type="entry name" value="SUGAR TRANSPORTER"/>
    <property type="match status" value="1"/>
</dbReference>
<keyword evidence="4" id="KW-0813">Transport</keyword>
<dbReference type="EMBL" id="CM018038">
    <property type="protein sequence ID" value="KAA8538601.1"/>
    <property type="molecule type" value="Genomic_DNA"/>
</dbReference>
<dbReference type="GO" id="GO:0008506">
    <property type="term" value="F:sucrose:proton symporter activity"/>
    <property type="evidence" value="ECO:0007669"/>
    <property type="project" value="TreeGrafter"/>
</dbReference>
<dbReference type="InterPro" id="IPR036259">
    <property type="entry name" value="MFS_trans_sf"/>
</dbReference>
<feature type="transmembrane region" description="Helical" evidence="11">
    <location>
        <begin position="175"/>
        <end position="195"/>
    </location>
</feature>